<dbReference type="RefSeq" id="XP_033669180.1">
    <property type="nucleotide sequence ID" value="XM_033812411.1"/>
</dbReference>
<dbReference type="EMBL" id="ML993591">
    <property type="protein sequence ID" value="KAF2168291.1"/>
    <property type="molecule type" value="Genomic_DNA"/>
</dbReference>
<dbReference type="GeneID" id="54565683"/>
<organism evidence="1 2">
    <name type="scientific">Zasmidium cellare ATCC 36951</name>
    <dbReference type="NCBI Taxonomy" id="1080233"/>
    <lineage>
        <taxon>Eukaryota</taxon>
        <taxon>Fungi</taxon>
        <taxon>Dikarya</taxon>
        <taxon>Ascomycota</taxon>
        <taxon>Pezizomycotina</taxon>
        <taxon>Dothideomycetes</taxon>
        <taxon>Dothideomycetidae</taxon>
        <taxon>Mycosphaerellales</taxon>
        <taxon>Mycosphaerellaceae</taxon>
        <taxon>Zasmidium</taxon>
    </lineage>
</organism>
<accession>A0A6A6CMM1</accession>
<gene>
    <name evidence="1" type="ORF">M409DRAFT_53571</name>
</gene>
<keyword evidence="2" id="KW-1185">Reference proteome</keyword>
<reference evidence="1" key="1">
    <citation type="journal article" date="2020" name="Stud. Mycol.">
        <title>101 Dothideomycetes genomes: a test case for predicting lifestyles and emergence of pathogens.</title>
        <authorList>
            <person name="Haridas S."/>
            <person name="Albert R."/>
            <person name="Binder M."/>
            <person name="Bloem J."/>
            <person name="Labutti K."/>
            <person name="Salamov A."/>
            <person name="Andreopoulos B."/>
            <person name="Baker S."/>
            <person name="Barry K."/>
            <person name="Bills G."/>
            <person name="Bluhm B."/>
            <person name="Cannon C."/>
            <person name="Castanera R."/>
            <person name="Culley D."/>
            <person name="Daum C."/>
            <person name="Ezra D."/>
            <person name="Gonzalez J."/>
            <person name="Henrissat B."/>
            <person name="Kuo A."/>
            <person name="Liang C."/>
            <person name="Lipzen A."/>
            <person name="Lutzoni F."/>
            <person name="Magnuson J."/>
            <person name="Mondo S."/>
            <person name="Nolan M."/>
            <person name="Ohm R."/>
            <person name="Pangilinan J."/>
            <person name="Park H.-J."/>
            <person name="Ramirez L."/>
            <person name="Alfaro M."/>
            <person name="Sun H."/>
            <person name="Tritt A."/>
            <person name="Yoshinaga Y."/>
            <person name="Zwiers L.-H."/>
            <person name="Turgeon B."/>
            <person name="Goodwin S."/>
            <person name="Spatafora J."/>
            <person name="Crous P."/>
            <person name="Grigoriev I."/>
        </authorList>
    </citation>
    <scope>NUCLEOTIDE SEQUENCE</scope>
    <source>
        <strain evidence="1">ATCC 36951</strain>
    </source>
</reference>
<evidence type="ECO:0000313" key="1">
    <source>
        <dbReference type="EMBL" id="KAF2168291.1"/>
    </source>
</evidence>
<name>A0A6A6CMM1_ZASCE</name>
<dbReference type="Proteomes" id="UP000799537">
    <property type="component" value="Unassembled WGS sequence"/>
</dbReference>
<dbReference type="AlphaFoldDB" id="A0A6A6CMM1"/>
<evidence type="ECO:0000313" key="2">
    <source>
        <dbReference type="Proteomes" id="UP000799537"/>
    </source>
</evidence>
<protein>
    <submittedName>
        <fullName evidence="1">Uncharacterized protein</fullName>
    </submittedName>
</protein>
<proteinExistence type="predicted"/>
<sequence>MPLAVRRQEGCNVCEDPVFQLQGLPIDRRSPTDLGAAFTSMDIDGHVIDCPCKSFVVLDSSFDVVQDLLAAFSEGWRMLRFRAFHYIVVIVKGGEASQLRSRLPLARIVIVPARRKGAGKTWVNLRDVHGFAKFPSHTTAKGQTTPRVKKRAGKASWLLRGFRTASHPSVPLKGKCKPGETWLSADESKARKGNPNPAVAAMSVPVLPRSQLAHQKIRASRGAGWAGSGCATSSRSLRSLGEPYMSSQAGVSAVHLIKVLRTLKDGVLSSRFVSEAAAGAAGRVGPLAMETQFRLMSDPPQQHPSPPEVRFVKETVLYDLSTRT</sequence>